<dbReference type="PANTHER" id="PTHR33204">
    <property type="entry name" value="TRANSCRIPTIONAL REGULATOR, MARR FAMILY"/>
    <property type="match status" value="1"/>
</dbReference>
<accession>A0A3A9YZW5</accession>
<evidence type="ECO:0000256" key="2">
    <source>
        <dbReference type="ARBA" id="ARBA00023125"/>
    </source>
</evidence>
<feature type="domain" description="HTH hxlR-type" evidence="4">
    <location>
        <begin position="1"/>
        <end position="97"/>
    </location>
</feature>
<dbReference type="InterPro" id="IPR036390">
    <property type="entry name" value="WH_DNA-bd_sf"/>
</dbReference>
<keyword evidence="6" id="KW-1185">Reference proteome</keyword>
<evidence type="ECO:0000256" key="3">
    <source>
        <dbReference type="ARBA" id="ARBA00023163"/>
    </source>
</evidence>
<proteinExistence type="predicted"/>
<name>A0A3A9YZW5_9ACTN</name>
<dbReference type="Pfam" id="PF01638">
    <property type="entry name" value="HxlR"/>
    <property type="match status" value="1"/>
</dbReference>
<keyword evidence="2" id="KW-0238">DNA-binding</keyword>
<dbReference type="InterPro" id="IPR011991">
    <property type="entry name" value="ArsR-like_HTH"/>
</dbReference>
<evidence type="ECO:0000259" key="4">
    <source>
        <dbReference type="PROSITE" id="PS51118"/>
    </source>
</evidence>
<dbReference type="GO" id="GO:0003677">
    <property type="term" value="F:DNA binding"/>
    <property type="evidence" value="ECO:0007669"/>
    <property type="project" value="UniProtKB-KW"/>
</dbReference>
<reference evidence="5 6" key="1">
    <citation type="journal article" date="2004" name="Syst. Appl. Microbiol.">
        <title>Cryptoendolithic actinomycetes from antarctic sandstone rock samples: Micromonospora endolithica sp. nov. and two isolates related to Micromonospora coerulea Jensen 1932.</title>
        <authorList>
            <person name="Hirsch P."/>
            <person name="Mevs U."/>
            <person name="Kroppenstedt R.M."/>
            <person name="Schumann P."/>
            <person name="Stackebrandt E."/>
        </authorList>
    </citation>
    <scope>NUCLEOTIDE SEQUENCE [LARGE SCALE GENOMIC DNA]</scope>
    <source>
        <strain evidence="5 6">JCM 12677</strain>
    </source>
</reference>
<evidence type="ECO:0000256" key="1">
    <source>
        <dbReference type="ARBA" id="ARBA00023015"/>
    </source>
</evidence>
<keyword evidence="1" id="KW-0805">Transcription regulation</keyword>
<dbReference type="Proteomes" id="UP000281726">
    <property type="component" value="Unassembled WGS sequence"/>
</dbReference>
<dbReference type="OrthoDB" id="9792527at2"/>
<dbReference type="SUPFAM" id="SSF46785">
    <property type="entry name" value="Winged helix' DNA-binding domain"/>
    <property type="match status" value="1"/>
</dbReference>
<dbReference type="EMBL" id="RBAK01000011">
    <property type="protein sequence ID" value="RKN41563.1"/>
    <property type="molecule type" value="Genomic_DNA"/>
</dbReference>
<dbReference type="Gene3D" id="1.10.10.10">
    <property type="entry name" value="Winged helix-like DNA-binding domain superfamily/Winged helix DNA-binding domain"/>
    <property type="match status" value="1"/>
</dbReference>
<gene>
    <name evidence="5" type="ORF">D7223_24455</name>
</gene>
<dbReference type="InterPro" id="IPR036388">
    <property type="entry name" value="WH-like_DNA-bd_sf"/>
</dbReference>
<evidence type="ECO:0000313" key="5">
    <source>
        <dbReference type="EMBL" id="RKN41563.1"/>
    </source>
</evidence>
<sequence length="214" mass="23058">MARALTVVGERWALLVVRELLLGPKRFADLTRGLPAISQNVLSQRLRELEHAGLVTRRVLGPPASARVYELTARGRELEETLLALGRWGSRQPLPPTGQLSVDALMLALRTTYDPGPDGGPTSPVAVRVGADRFVAVADPGGGLTVTRGETDRCVATVATDDVGSLLEVVYGYRRLDDAERDGLLRMRGDRRSALRFLGCFPRPVTTGDPPPAG</sequence>
<organism evidence="5 6">
    <name type="scientific">Micromonospora endolithica</name>
    <dbReference type="NCBI Taxonomy" id="230091"/>
    <lineage>
        <taxon>Bacteria</taxon>
        <taxon>Bacillati</taxon>
        <taxon>Actinomycetota</taxon>
        <taxon>Actinomycetes</taxon>
        <taxon>Micromonosporales</taxon>
        <taxon>Micromonosporaceae</taxon>
        <taxon>Micromonospora</taxon>
    </lineage>
</organism>
<dbReference type="AlphaFoldDB" id="A0A3A9YZW5"/>
<protein>
    <submittedName>
        <fullName evidence="5">Transcriptional regulator</fullName>
    </submittedName>
</protein>
<dbReference type="CDD" id="cd00090">
    <property type="entry name" value="HTH_ARSR"/>
    <property type="match status" value="1"/>
</dbReference>
<evidence type="ECO:0000313" key="6">
    <source>
        <dbReference type="Proteomes" id="UP000281726"/>
    </source>
</evidence>
<dbReference type="PANTHER" id="PTHR33204:SF18">
    <property type="entry name" value="TRANSCRIPTIONAL REGULATORY PROTEIN"/>
    <property type="match status" value="1"/>
</dbReference>
<dbReference type="InterPro" id="IPR002577">
    <property type="entry name" value="HTH_HxlR"/>
</dbReference>
<keyword evidence="3" id="KW-0804">Transcription</keyword>
<dbReference type="PROSITE" id="PS51118">
    <property type="entry name" value="HTH_HXLR"/>
    <property type="match status" value="1"/>
</dbReference>
<comment type="caution">
    <text evidence="5">The sequence shown here is derived from an EMBL/GenBank/DDBJ whole genome shotgun (WGS) entry which is preliminary data.</text>
</comment>